<dbReference type="SUPFAM" id="SSF53850">
    <property type="entry name" value="Periplasmic binding protein-like II"/>
    <property type="match status" value="1"/>
</dbReference>
<dbReference type="SUPFAM" id="SSF46785">
    <property type="entry name" value="Winged helix' DNA-binding domain"/>
    <property type="match status" value="1"/>
</dbReference>
<dbReference type="InterPro" id="IPR036388">
    <property type="entry name" value="WH-like_DNA-bd_sf"/>
</dbReference>
<protein>
    <submittedName>
        <fullName evidence="5">GntR family transcriptional regulator</fullName>
    </submittedName>
</protein>
<dbReference type="InterPro" id="IPR000524">
    <property type="entry name" value="Tscrpt_reg_HTH_GntR"/>
</dbReference>
<sequence length="319" mass="33845">MTRYRAIAAEIAARVRDGHLEPGTELPTVREAARIAATNPAMIARAYQYLAQHGVVVQDDRRRSRIASDAVSAAHQLLDDGRAFRLAGSDDPALQIVVAHLDPQIHIVGTRGSFPALRALARGEADGAAIHLRHRSGAYNTPFARSLLRGRCPHVLHLWRREQGLIVPPGNPLAITTPADLHGRRVARRELGAGTRVLLDQLLHDAGAVPDPTPAEFRSHLEIALAVATGVADVGLGVRAVATALDLDFVSLTWENYDVILAEAALGAAHPLVAALGEHTIRSAITDLGGYDLTTAGTIEQLDAPVTVHASPGSTSAVL</sequence>
<dbReference type="EMBL" id="JAKXMK010000035">
    <property type="protein sequence ID" value="MCH6170647.1"/>
    <property type="molecule type" value="Genomic_DNA"/>
</dbReference>
<dbReference type="Pfam" id="PF00392">
    <property type="entry name" value="GntR"/>
    <property type="match status" value="1"/>
</dbReference>
<dbReference type="Gene3D" id="3.40.190.10">
    <property type="entry name" value="Periplasmic binding protein-like II"/>
    <property type="match status" value="1"/>
</dbReference>
<evidence type="ECO:0000313" key="6">
    <source>
        <dbReference type="Proteomes" id="UP001299970"/>
    </source>
</evidence>
<accession>A0ABS9TQ22</accession>
<keyword evidence="1" id="KW-0805">Transcription regulation</keyword>
<organism evidence="5 6">
    <name type="scientific">Pseudonocardia alaniniphila</name>
    <dbReference type="NCBI Taxonomy" id="75291"/>
    <lineage>
        <taxon>Bacteria</taxon>
        <taxon>Bacillati</taxon>
        <taxon>Actinomycetota</taxon>
        <taxon>Actinomycetes</taxon>
        <taxon>Pseudonocardiales</taxon>
        <taxon>Pseudonocardiaceae</taxon>
        <taxon>Pseudonocardia</taxon>
    </lineage>
</organism>
<evidence type="ECO:0000259" key="4">
    <source>
        <dbReference type="PROSITE" id="PS50949"/>
    </source>
</evidence>
<evidence type="ECO:0000313" key="5">
    <source>
        <dbReference type="EMBL" id="MCH6170647.1"/>
    </source>
</evidence>
<dbReference type="Proteomes" id="UP001299970">
    <property type="component" value="Unassembled WGS sequence"/>
</dbReference>
<keyword evidence="3" id="KW-0804">Transcription</keyword>
<evidence type="ECO:0000256" key="3">
    <source>
        <dbReference type="ARBA" id="ARBA00023163"/>
    </source>
</evidence>
<evidence type="ECO:0000256" key="1">
    <source>
        <dbReference type="ARBA" id="ARBA00023015"/>
    </source>
</evidence>
<dbReference type="Pfam" id="PF12727">
    <property type="entry name" value="PBP_like"/>
    <property type="match status" value="1"/>
</dbReference>
<reference evidence="5 6" key="1">
    <citation type="submission" date="2022-03" db="EMBL/GenBank/DDBJ databases">
        <title>Pseudonocardia alaer sp. nov., a novel actinomycete isolated from reed forest soil.</title>
        <authorList>
            <person name="Wang L."/>
        </authorList>
    </citation>
    <scope>NUCLEOTIDE SEQUENCE [LARGE SCALE GENOMIC DNA]</scope>
    <source>
        <strain evidence="5 6">Y-16303</strain>
    </source>
</reference>
<dbReference type="PANTHER" id="PTHR38431:SF1">
    <property type="entry name" value="BLL2305 PROTEIN"/>
    <property type="match status" value="1"/>
</dbReference>
<name>A0ABS9TQ22_9PSEU</name>
<dbReference type="Gene3D" id="1.10.10.10">
    <property type="entry name" value="Winged helix-like DNA-binding domain superfamily/Winged helix DNA-binding domain"/>
    <property type="match status" value="1"/>
</dbReference>
<dbReference type="PROSITE" id="PS50949">
    <property type="entry name" value="HTH_GNTR"/>
    <property type="match status" value="1"/>
</dbReference>
<proteinExistence type="predicted"/>
<feature type="domain" description="HTH gntR-type" evidence="4">
    <location>
        <begin position="1"/>
        <end position="69"/>
    </location>
</feature>
<gene>
    <name evidence="5" type="ORF">MMF94_33510</name>
</gene>
<dbReference type="InterPro" id="IPR024370">
    <property type="entry name" value="PBP_domain"/>
</dbReference>
<evidence type="ECO:0000256" key="2">
    <source>
        <dbReference type="ARBA" id="ARBA00023125"/>
    </source>
</evidence>
<comment type="caution">
    <text evidence="5">The sequence shown here is derived from an EMBL/GenBank/DDBJ whole genome shotgun (WGS) entry which is preliminary data.</text>
</comment>
<dbReference type="InterPro" id="IPR036390">
    <property type="entry name" value="WH_DNA-bd_sf"/>
</dbReference>
<keyword evidence="6" id="KW-1185">Reference proteome</keyword>
<keyword evidence="2" id="KW-0238">DNA-binding</keyword>
<dbReference type="RefSeq" id="WP_241041450.1">
    <property type="nucleotide sequence ID" value="NZ_BAAAJF010000060.1"/>
</dbReference>
<dbReference type="PANTHER" id="PTHR38431">
    <property type="entry name" value="BLL2305 PROTEIN"/>
    <property type="match status" value="1"/>
</dbReference>